<comment type="caution">
    <text evidence="1">The sequence shown here is derived from an EMBL/GenBank/DDBJ whole genome shotgun (WGS) entry which is preliminary data.</text>
</comment>
<keyword evidence="2" id="KW-1185">Reference proteome</keyword>
<accession>A0AAE1DGP8</accession>
<dbReference type="EMBL" id="JAWDGP010003869">
    <property type="protein sequence ID" value="KAK3770039.1"/>
    <property type="molecule type" value="Genomic_DNA"/>
</dbReference>
<protein>
    <submittedName>
        <fullName evidence="1">Uncharacterized protein</fullName>
    </submittedName>
</protein>
<name>A0AAE1DGP8_9GAST</name>
<gene>
    <name evidence="1" type="ORF">RRG08_043199</name>
</gene>
<dbReference type="AlphaFoldDB" id="A0AAE1DGP8"/>
<organism evidence="1 2">
    <name type="scientific">Elysia crispata</name>
    <name type="common">lettuce slug</name>
    <dbReference type="NCBI Taxonomy" id="231223"/>
    <lineage>
        <taxon>Eukaryota</taxon>
        <taxon>Metazoa</taxon>
        <taxon>Spiralia</taxon>
        <taxon>Lophotrochozoa</taxon>
        <taxon>Mollusca</taxon>
        <taxon>Gastropoda</taxon>
        <taxon>Heterobranchia</taxon>
        <taxon>Euthyneura</taxon>
        <taxon>Panpulmonata</taxon>
        <taxon>Sacoglossa</taxon>
        <taxon>Placobranchoidea</taxon>
        <taxon>Plakobranchidae</taxon>
        <taxon>Elysia</taxon>
    </lineage>
</organism>
<dbReference type="Proteomes" id="UP001283361">
    <property type="component" value="Unassembled WGS sequence"/>
</dbReference>
<sequence length="85" mass="9587">MGAVSRCRFYCSELANAWNPVCVGQVLGVIGKVKLHPDSEWRLLLIKHRTPVWQLAGKHTIYRIDKIVVIPLSATEAFSELDLEV</sequence>
<evidence type="ECO:0000313" key="1">
    <source>
        <dbReference type="EMBL" id="KAK3770039.1"/>
    </source>
</evidence>
<proteinExistence type="predicted"/>
<evidence type="ECO:0000313" key="2">
    <source>
        <dbReference type="Proteomes" id="UP001283361"/>
    </source>
</evidence>
<reference evidence="1" key="1">
    <citation type="journal article" date="2023" name="G3 (Bethesda)">
        <title>A reference genome for the long-term kleptoplast-retaining sea slug Elysia crispata morphotype clarki.</title>
        <authorList>
            <person name="Eastman K.E."/>
            <person name="Pendleton A.L."/>
            <person name="Shaikh M.A."/>
            <person name="Suttiyut T."/>
            <person name="Ogas R."/>
            <person name="Tomko P."/>
            <person name="Gavelis G."/>
            <person name="Widhalm J.R."/>
            <person name="Wisecaver J.H."/>
        </authorList>
    </citation>
    <scope>NUCLEOTIDE SEQUENCE</scope>
    <source>
        <strain evidence="1">ECLA1</strain>
    </source>
</reference>